<feature type="region of interest" description="Disordered" evidence="1">
    <location>
        <begin position="22"/>
        <end position="175"/>
    </location>
</feature>
<evidence type="ECO:0000256" key="1">
    <source>
        <dbReference type="SAM" id="MobiDB-lite"/>
    </source>
</evidence>
<protein>
    <submittedName>
        <fullName evidence="2">Cytochrome c</fullName>
    </submittedName>
</protein>
<evidence type="ECO:0000313" key="3">
    <source>
        <dbReference type="Proteomes" id="UP001140949"/>
    </source>
</evidence>
<accession>A0AAX6FPD0</accession>
<organism evidence="2 3">
    <name type="scientific">Iris pallida</name>
    <name type="common">Sweet iris</name>
    <dbReference type="NCBI Taxonomy" id="29817"/>
    <lineage>
        <taxon>Eukaryota</taxon>
        <taxon>Viridiplantae</taxon>
        <taxon>Streptophyta</taxon>
        <taxon>Embryophyta</taxon>
        <taxon>Tracheophyta</taxon>
        <taxon>Spermatophyta</taxon>
        <taxon>Magnoliopsida</taxon>
        <taxon>Liliopsida</taxon>
        <taxon>Asparagales</taxon>
        <taxon>Iridaceae</taxon>
        <taxon>Iridoideae</taxon>
        <taxon>Irideae</taxon>
        <taxon>Iris</taxon>
    </lineage>
</organism>
<feature type="compositionally biased region" description="Basic and acidic residues" evidence="1">
    <location>
        <begin position="144"/>
        <end position="175"/>
    </location>
</feature>
<comment type="caution">
    <text evidence="2">The sequence shown here is derived from an EMBL/GenBank/DDBJ whole genome shotgun (WGS) entry which is preliminary data.</text>
</comment>
<sequence length="246" mass="27686">MDTAPELLHEVDLRELAVEEFASRRHRSGSWRSSPPPPWVELPSGQVGRGGPTNVGGLELPSGQVVDEEVAAAREGLRPRRWSSTRSSKLDGGARSGRGRRRGGRGRRRGGRGRVRGGRARRPRPRSSSDGKSSSTMASPHRCLWPEKKKEVGEEEVCREGERERERVREKVEKGKELSWVGPAESWEKSFPKTKKSSAPKPVFKHSFSKKILECAVLKCSNQTFSHFTFEFKLKKWEKNCYPNAA</sequence>
<reference evidence="2" key="2">
    <citation type="submission" date="2023-04" db="EMBL/GenBank/DDBJ databases">
        <authorList>
            <person name="Bruccoleri R.E."/>
            <person name="Oakeley E.J."/>
            <person name="Faust A.-M."/>
            <person name="Dessus-Babus S."/>
            <person name="Altorfer M."/>
            <person name="Burckhardt D."/>
            <person name="Oertli M."/>
            <person name="Naumann U."/>
            <person name="Petersen F."/>
            <person name="Wong J."/>
        </authorList>
    </citation>
    <scope>NUCLEOTIDE SEQUENCE</scope>
    <source>
        <strain evidence="2">GSM-AAB239-AS_SAM_17_03QT</strain>
        <tissue evidence="2">Leaf</tissue>
    </source>
</reference>
<keyword evidence="3" id="KW-1185">Reference proteome</keyword>
<dbReference type="AlphaFoldDB" id="A0AAX6FPD0"/>
<dbReference type="EMBL" id="JANAVB010027598">
    <property type="protein sequence ID" value="KAJ6817791.1"/>
    <property type="molecule type" value="Genomic_DNA"/>
</dbReference>
<gene>
    <name evidence="2" type="ORF">M6B38_409185</name>
</gene>
<evidence type="ECO:0000313" key="2">
    <source>
        <dbReference type="EMBL" id="KAJ6817791.1"/>
    </source>
</evidence>
<feature type="compositionally biased region" description="Low complexity" evidence="1">
    <location>
        <begin position="126"/>
        <end position="135"/>
    </location>
</feature>
<reference evidence="2" key="1">
    <citation type="journal article" date="2023" name="GigaByte">
        <title>Genome assembly of the bearded iris, Iris pallida Lam.</title>
        <authorList>
            <person name="Bruccoleri R.E."/>
            <person name="Oakeley E.J."/>
            <person name="Faust A.M.E."/>
            <person name="Altorfer M."/>
            <person name="Dessus-Babus S."/>
            <person name="Burckhardt D."/>
            <person name="Oertli M."/>
            <person name="Naumann U."/>
            <person name="Petersen F."/>
            <person name="Wong J."/>
        </authorList>
    </citation>
    <scope>NUCLEOTIDE SEQUENCE</scope>
    <source>
        <strain evidence="2">GSM-AAB239-AS_SAM_17_03QT</strain>
    </source>
</reference>
<feature type="compositionally biased region" description="Basic residues" evidence="1">
    <location>
        <begin position="97"/>
        <end position="125"/>
    </location>
</feature>
<dbReference type="Proteomes" id="UP001140949">
    <property type="component" value="Unassembled WGS sequence"/>
</dbReference>
<name>A0AAX6FPD0_IRIPA</name>
<proteinExistence type="predicted"/>